<dbReference type="OrthoDB" id="8564061at2"/>
<comment type="caution">
    <text evidence="3">The sequence shown here is derived from an EMBL/GenBank/DDBJ whole genome shotgun (WGS) entry which is preliminary data.</text>
</comment>
<proteinExistence type="predicted"/>
<feature type="signal peptide" evidence="1">
    <location>
        <begin position="1"/>
        <end position="20"/>
    </location>
</feature>
<dbReference type="Pfam" id="PF04972">
    <property type="entry name" value="BON"/>
    <property type="match status" value="1"/>
</dbReference>
<dbReference type="InterPro" id="IPR051686">
    <property type="entry name" value="Lipoprotein_DolP"/>
</dbReference>
<feature type="chain" id="PRO_5021361072" evidence="1">
    <location>
        <begin position="21"/>
        <end position="105"/>
    </location>
</feature>
<dbReference type="PANTHER" id="PTHR34606">
    <property type="entry name" value="BON DOMAIN-CONTAINING PROTEIN"/>
    <property type="match status" value="1"/>
</dbReference>
<sequence>MNKILIACFIALGLAGCAGMGSGNTTTGTRTAGQAVDDATIGTKLKAALAADPELSALKINVDTTQGNVRLRGEVKNMQLWRKAGDVARKVEGVKSVDNQLVITG</sequence>
<dbReference type="EMBL" id="SMLM01000001">
    <property type="protein sequence ID" value="TFZ05296.1"/>
    <property type="molecule type" value="Genomic_DNA"/>
</dbReference>
<keyword evidence="4" id="KW-1185">Reference proteome</keyword>
<accession>A0A4Z0C187</accession>
<dbReference type="PROSITE" id="PS51257">
    <property type="entry name" value="PROKAR_LIPOPROTEIN"/>
    <property type="match status" value="1"/>
</dbReference>
<feature type="domain" description="BON" evidence="2">
    <location>
        <begin position="37"/>
        <end position="105"/>
    </location>
</feature>
<dbReference type="Gene3D" id="3.30.1340.30">
    <property type="match status" value="1"/>
</dbReference>
<dbReference type="AlphaFoldDB" id="A0A4Z0C187"/>
<organism evidence="3 4">
    <name type="scientific">Ramlibacter henchirensis</name>
    <dbReference type="NCBI Taxonomy" id="204072"/>
    <lineage>
        <taxon>Bacteria</taxon>
        <taxon>Pseudomonadati</taxon>
        <taxon>Pseudomonadota</taxon>
        <taxon>Betaproteobacteria</taxon>
        <taxon>Burkholderiales</taxon>
        <taxon>Comamonadaceae</taxon>
        <taxon>Ramlibacter</taxon>
    </lineage>
</organism>
<dbReference type="InterPro" id="IPR007055">
    <property type="entry name" value="BON_dom"/>
</dbReference>
<dbReference type="InterPro" id="IPR014004">
    <property type="entry name" value="Transpt-assoc_nodulatn_dom_bac"/>
</dbReference>
<name>A0A4Z0C187_9BURK</name>
<dbReference type="RefSeq" id="WP_135261377.1">
    <property type="nucleotide sequence ID" value="NZ_SMLM01000001.1"/>
</dbReference>
<evidence type="ECO:0000256" key="1">
    <source>
        <dbReference type="SAM" id="SignalP"/>
    </source>
</evidence>
<evidence type="ECO:0000313" key="4">
    <source>
        <dbReference type="Proteomes" id="UP000298180"/>
    </source>
</evidence>
<evidence type="ECO:0000259" key="2">
    <source>
        <dbReference type="PROSITE" id="PS50914"/>
    </source>
</evidence>
<gene>
    <name evidence="3" type="ORF">EZ313_01070</name>
</gene>
<dbReference type="SMART" id="SM00749">
    <property type="entry name" value="BON"/>
    <property type="match status" value="1"/>
</dbReference>
<keyword evidence="1" id="KW-0732">Signal</keyword>
<reference evidence="3 4" key="1">
    <citation type="submission" date="2019-03" db="EMBL/GenBank/DDBJ databases">
        <title>Ramlibacter henchirensis DSM 14656, whole genome shotgun sequence.</title>
        <authorList>
            <person name="Zhang X."/>
            <person name="Feng G."/>
            <person name="Zhu H."/>
        </authorList>
    </citation>
    <scope>NUCLEOTIDE SEQUENCE [LARGE SCALE GENOMIC DNA]</scope>
    <source>
        <strain evidence="3 4">DSM 14656</strain>
    </source>
</reference>
<dbReference type="Proteomes" id="UP000298180">
    <property type="component" value="Unassembled WGS sequence"/>
</dbReference>
<dbReference type="PROSITE" id="PS50914">
    <property type="entry name" value="BON"/>
    <property type="match status" value="1"/>
</dbReference>
<dbReference type="PANTHER" id="PTHR34606:SF15">
    <property type="entry name" value="BON DOMAIN-CONTAINING PROTEIN"/>
    <property type="match status" value="1"/>
</dbReference>
<evidence type="ECO:0000313" key="3">
    <source>
        <dbReference type="EMBL" id="TFZ05296.1"/>
    </source>
</evidence>
<protein>
    <submittedName>
        <fullName evidence="3">BON domain-containing protein</fullName>
    </submittedName>
</protein>